<feature type="compositionally biased region" description="Low complexity" evidence="5">
    <location>
        <begin position="459"/>
        <end position="489"/>
    </location>
</feature>
<gene>
    <name evidence="7" type="ORF">K457DRAFT_18268</name>
</gene>
<dbReference type="InterPro" id="IPR005178">
    <property type="entry name" value="Ostalpha/TMEM184C"/>
</dbReference>
<organism evidence="7 8">
    <name type="scientific">Linnemannia elongata AG-77</name>
    <dbReference type="NCBI Taxonomy" id="1314771"/>
    <lineage>
        <taxon>Eukaryota</taxon>
        <taxon>Fungi</taxon>
        <taxon>Fungi incertae sedis</taxon>
        <taxon>Mucoromycota</taxon>
        <taxon>Mortierellomycotina</taxon>
        <taxon>Mortierellomycetes</taxon>
        <taxon>Mortierellales</taxon>
        <taxon>Mortierellaceae</taxon>
        <taxon>Linnemannia</taxon>
    </lineage>
</organism>
<evidence type="ECO:0000313" key="7">
    <source>
        <dbReference type="EMBL" id="OAQ30419.1"/>
    </source>
</evidence>
<dbReference type="AlphaFoldDB" id="A0A197K1S7"/>
<keyword evidence="8" id="KW-1185">Reference proteome</keyword>
<sequence>MAVCPDIDSELTDPGQFFDGHSIVWKRHYIGWGLCALFALIATVLSFRLLYKHAKNYTKPAEQRQIMRILLMIPIYAIISALSYRFYKEAIYYETIRDCYEAFVIHSFFMLLLTYLGDDNETRRAKITGPERQKLMFPLNCFYYNPSSDMFLHYMKYGILQYVVVKPITTIAAVVLQYKDIYCTTSYSFAFGRVYITIINFASVTVAMYCLVLLYMNIKTEIADRKPFLKFLCVKLVIFFVFWQYCLLSLLGTLHVFKETEYWSVENIELGISALLVCFEMVIFAILHMYSFSYVEYVVEGVSTPVRKSLRDGFNPVDLFREVGWAFQDIYLLIRGRPLPTREGHLSGTLKRANTRRQKNRLFFKSRKGSSPDSVDPSMLTVDESTLEAGGKFLPATPQDTAVQVPLLSHVDGRNPYPFASPGMGHESYEMSATGRRSDNNNNGQNPNSSLSHPQPPEQRQQQQQQQIQMQQLQQQQHQQMLQQQQQQQYASRPADYQY</sequence>
<feature type="transmembrane region" description="Helical" evidence="6">
    <location>
        <begin position="69"/>
        <end position="87"/>
    </location>
</feature>
<name>A0A197K1S7_9FUNG</name>
<evidence type="ECO:0000256" key="3">
    <source>
        <dbReference type="ARBA" id="ARBA00022989"/>
    </source>
</evidence>
<dbReference type="SMART" id="SM01417">
    <property type="entry name" value="Solute_trans_a"/>
    <property type="match status" value="1"/>
</dbReference>
<feature type="transmembrane region" description="Helical" evidence="6">
    <location>
        <begin position="270"/>
        <end position="290"/>
    </location>
</feature>
<feature type="transmembrane region" description="Helical" evidence="6">
    <location>
        <begin position="228"/>
        <end position="250"/>
    </location>
</feature>
<keyword evidence="4 6" id="KW-0472">Membrane</keyword>
<dbReference type="GO" id="GO:0016020">
    <property type="term" value="C:membrane"/>
    <property type="evidence" value="ECO:0007669"/>
    <property type="project" value="UniProtKB-SubCell"/>
</dbReference>
<keyword evidence="2 6" id="KW-0812">Transmembrane</keyword>
<feature type="transmembrane region" description="Helical" evidence="6">
    <location>
        <begin position="29"/>
        <end position="49"/>
    </location>
</feature>
<evidence type="ECO:0000256" key="4">
    <source>
        <dbReference type="ARBA" id="ARBA00023136"/>
    </source>
</evidence>
<feature type="compositionally biased region" description="Low complexity" evidence="5">
    <location>
        <begin position="440"/>
        <end position="452"/>
    </location>
</feature>
<protein>
    <submittedName>
        <fullName evidence="7">DUF300-domain-containing protein</fullName>
    </submittedName>
</protein>
<proteinExistence type="predicted"/>
<feature type="transmembrane region" description="Helical" evidence="6">
    <location>
        <begin position="190"/>
        <end position="216"/>
    </location>
</feature>
<dbReference type="Pfam" id="PF03619">
    <property type="entry name" value="Solute_trans_a"/>
    <property type="match status" value="1"/>
</dbReference>
<feature type="transmembrane region" description="Helical" evidence="6">
    <location>
        <begin position="159"/>
        <end position="178"/>
    </location>
</feature>
<evidence type="ECO:0000313" key="8">
    <source>
        <dbReference type="Proteomes" id="UP000078512"/>
    </source>
</evidence>
<evidence type="ECO:0000256" key="5">
    <source>
        <dbReference type="SAM" id="MobiDB-lite"/>
    </source>
</evidence>
<evidence type="ECO:0000256" key="1">
    <source>
        <dbReference type="ARBA" id="ARBA00004141"/>
    </source>
</evidence>
<evidence type="ECO:0000256" key="6">
    <source>
        <dbReference type="SAM" id="Phobius"/>
    </source>
</evidence>
<dbReference type="OrthoDB" id="14252at2759"/>
<accession>A0A197K1S7</accession>
<comment type="subcellular location">
    <subcellularLocation>
        <location evidence="1">Membrane</location>
        <topology evidence="1">Multi-pass membrane protein</topology>
    </subcellularLocation>
</comment>
<dbReference type="Proteomes" id="UP000078512">
    <property type="component" value="Unassembled WGS sequence"/>
</dbReference>
<dbReference type="PANTHER" id="PTHR23423">
    <property type="entry name" value="ORGANIC SOLUTE TRANSPORTER-RELATED"/>
    <property type="match status" value="1"/>
</dbReference>
<feature type="transmembrane region" description="Helical" evidence="6">
    <location>
        <begin position="99"/>
        <end position="117"/>
    </location>
</feature>
<dbReference type="STRING" id="1314771.A0A197K1S7"/>
<keyword evidence="3 6" id="KW-1133">Transmembrane helix</keyword>
<feature type="region of interest" description="Disordered" evidence="5">
    <location>
        <begin position="414"/>
        <end position="499"/>
    </location>
</feature>
<evidence type="ECO:0000256" key="2">
    <source>
        <dbReference type="ARBA" id="ARBA00022692"/>
    </source>
</evidence>
<dbReference type="EMBL" id="KV442035">
    <property type="protein sequence ID" value="OAQ30419.1"/>
    <property type="molecule type" value="Genomic_DNA"/>
</dbReference>
<reference evidence="7 8" key="1">
    <citation type="submission" date="2016-05" db="EMBL/GenBank/DDBJ databases">
        <title>Genome sequencing reveals origins of a unique bacterial endosymbiosis in the earliest lineages of terrestrial Fungi.</title>
        <authorList>
            <consortium name="DOE Joint Genome Institute"/>
            <person name="Uehling J."/>
            <person name="Gryganskyi A."/>
            <person name="Hameed K."/>
            <person name="Tschaplinski T."/>
            <person name="Misztal P."/>
            <person name="Wu S."/>
            <person name="Desiro A."/>
            <person name="Vande Pol N."/>
            <person name="Du Z.-Y."/>
            <person name="Zienkiewicz A."/>
            <person name="Zienkiewicz K."/>
            <person name="Morin E."/>
            <person name="Tisserant E."/>
            <person name="Splivallo R."/>
            <person name="Hainaut M."/>
            <person name="Henrissat B."/>
            <person name="Ohm R."/>
            <person name="Kuo A."/>
            <person name="Yan J."/>
            <person name="Lipzen A."/>
            <person name="Nolan M."/>
            <person name="Labutti K."/>
            <person name="Barry K."/>
            <person name="Goldstein A."/>
            <person name="Labbe J."/>
            <person name="Schadt C."/>
            <person name="Tuskan G."/>
            <person name="Grigoriev I."/>
            <person name="Martin F."/>
            <person name="Vilgalys R."/>
            <person name="Bonito G."/>
        </authorList>
    </citation>
    <scope>NUCLEOTIDE SEQUENCE [LARGE SCALE GENOMIC DNA]</scope>
    <source>
        <strain evidence="7 8">AG-77</strain>
    </source>
</reference>